<dbReference type="InterPro" id="IPR027417">
    <property type="entry name" value="P-loop_NTPase"/>
</dbReference>
<dbReference type="Proteomes" id="UP001458880">
    <property type="component" value="Unassembled WGS sequence"/>
</dbReference>
<dbReference type="PANTHER" id="PTHR48041">
    <property type="entry name" value="ABC TRANSPORTER G FAMILY MEMBER 28"/>
    <property type="match status" value="1"/>
</dbReference>
<evidence type="ECO:0000256" key="3">
    <source>
        <dbReference type="ARBA" id="ARBA00022448"/>
    </source>
</evidence>
<feature type="domain" description="ABC transporter" evidence="7">
    <location>
        <begin position="4"/>
        <end position="184"/>
    </location>
</feature>
<dbReference type="SUPFAM" id="SSF52540">
    <property type="entry name" value="P-loop containing nucleoside triphosphate hydrolases"/>
    <property type="match status" value="1"/>
</dbReference>
<keyword evidence="3" id="KW-0813">Transport</keyword>
<evidence type="ECO:0000313" key="9">
    <source>
        <dbReference type="Proteomes" id="UP001458880"/>
    </source>
</evidence>
<dbReference type="PANTHER" id="PTHR48041:SF133">
    <property type="entry name" value="GH24286P"/>
    <property type="match status" value="1"/>
</dbReference>
<keyword evidence="5" id="KW-1133">Transmembrane helix</keyword>
<dbReference type="Gene3D" id="3.40.50.300">
    <property type="entry name" value="P-loop containing nucleotide triphosphate hydrolases"/>
    <property type="match status" value="1"/>
</dbReference>
<keyword evidence="4" id="KW-0812">Transmembrane</keyword>
<name>A0AAW1HFA0_POPJA</name>
<dbReference type="EMBL" id="JASPKY010001487">
    <property type="protein sequence ID" value="KAK9674823.1"/>
    <property type="molecule type" value="Genomic_DNA"/>
</dbReference>
<protein>
    <submittedName>
        <fullName evidence="8">ABC-2 type transporter</fullName>
    </submittedName>
</protein>
<dbReference type="FunFam" id="3.40.50.300:FF:001077">
    <property type="entry name" value="Uncharacterized protein, isoform A"/>
    <property type="match status" value="1"/>
</dbReference>
<dbReference type="PROSITE" id="PS00211">
    <property type="entry name" value="ABC_TRANSPORTER_1"/>
    <property type="match status" value="1"/>
</dbReference>
<sequence length="246" mass="27305">THGISGELLVDSKIRNEDLFRKQSCYIMQDDNLQPLLTVKEAMGVAACLKLGPDVTNEERQARIDEILKALGLWQCRLIKTKSLSGGQRKRLAIALELLKNPQIMFFDEPTSGLDSVSTKQCILLLKQLAQEGRTIIITIHQPSASICEMLDHLYVLAEGKCIYQGSVKGVVPYLQESNLFCPAYHNPADYLIEVAAGEHGEYVDLLVNRMGNGTNHEWRKMQVGNESGLQSIEAIGNVALDVLNL</sequence>
<proteinExistence type="inferred from homology"/>
<evidence type="ECO:0000259" key="7">
    <source>
        <dbReference type="PROSITE" id="PS50893"/>
    </source>
</evidence>
<dbReference type="GO" id="GO:0140359">
    <property type="term" value="F:ABC-type transporter activity"/>
    <property type="evidence" value="ECO:0007669"/>
    <property type="project" value="InterPro"/>
</dbReference>
<dbReference type="GO" id="GO:0005886">
    <property type="term" value="C:plasma membrane"/>
    <property type="evidence" value="ECO:0007669"/>
    <property type="project" value="TreeGrafter"/>
</dbReference>
<feature type="non-terminal residue" evidence="8">
    <location>
        <position position="1"/>
    </location>
</feature>
<dbReference type="Pfam" id="PF00005">
    <property type="entry name" value="ABC_tran"/>
    <property type="match status" value="1"/>
</dbReference>
<dbReference type="AlphaFoldDB" id="A0AAW1HFA0"/>
<dbReference type="InterPro" id="IPR050352">
    <property type="entry name" value="ABCG_transporters"/>
</dbReference>
<dbReference type="PROSITE" id="PS50893">
    <property type="entry name" value="ABC_TRANSPORTER_2"/>
    <property type="match status" value="1"/>
</dbReference>
<evidence type="ECO:0000256" key="6">
    <source>
        <dbReference type="ARBA" id="ARBA00023136"/>
    </source>
</evidence>
<organism evidence="8 9">
    <name type="scientific">Popillia japonica</name>
    <name type="common">Japanese beetle</name>
    <dbReference type="NCBI Taxonomy" id="7064"/>
    <lineage>
        <taxon>Eukaryota</taxon>
        <taxon>Metazoa</taxon>
        <taxon>Ecdysozoa</taxon>
        <taxon>Arthropoda</taxon>
        <taxon>Hexapoda</taxon>
        <taxon>Insecta</taxon>
        <taxon>Pterygota</taxon>
        <taxon>Neoptera</taxon>
        <taxon>Endopterygota</taxon>
        <taxon>Coleoptera</taxon>
        <taxon>Polyphaga</taxon>
        <taxon>Scarabaeiformia</taxon>
        <taxon>Scarabaeidae</taxon>
        <taxon>Rutelinae</taxon>
        <taxon>Popillia</taxon>
    </lineage>
</organism>
<comment type="subcellular location">
    <subcellularLocation>
        <location evidence="1">Membrane</location>
        <topology evidence="1">Multi-pass membrane protein</topology>
    </subcellularLocation>
</comment>
<evidence type="ECO:0000256" key="4">
    <source>
        <dbReference type="ARBA" id="ARBA00022692"/>
    </source>
</evidence>
<evidence type="ECO:0000256" key="5">
    <source>
        <dbReference type="ARBA" id="ARBA00022989"/>
    </source>
</evidence>
<dbReference type="GO" id="GO:0005524">
    <property type="term" value="F:ATP binding"/>
    <property type="evidence" value="ECO:0007669"/>
    <property type="project" value="InterPro"/>
</dbReference>
<dbReference type="Pfam" id="PF19055">
    <property type="entry name" value="ABC2_membrane_7"/>
    <property type="match status" value="1"/>
</dbReference>
<keyword evidence="9" id="KW-1185">Reference proteome</keyword>
<dbReference type="InterPro" id="IPR043926">
    <property type="entry name" value="ABCG_dom"/>
</dbReference>
<evidence type="ECO:0000256" key="1">
    <source>
        <dbReference type="ARBA" id="ARBA00004141"/>
    </source>
</evidence>
<dbReference type="InterPro" id="IPR017871">
    <property type="entry name" value="ABC_transporter-like_CS"/>
</dbReference>
<comment type="similarity">
    <text evidence="2">Belongs to the ABC transporter superfamily. ABCG family. Eye pigment precursor importer (TC 3.A.1.204) subfamily.</text>
</comment>
<dbReference type="GO" id="GO:0016887">
    <property type="term" value="F:ATP hydrolysis activity"/>
    <property type="evidence" value="ECO:0007669"/>
    <property type="project" value="InterPro"/>
</dbReference>
<accession>A0AAW1HFA0</accession>
<keyword evidence="6" id="KW-0472">Membrane</keyword>
<dbReference type="InterPro" id="IPR003439">
    <property type="entry name" value="ABC_transporter-like_ATP-bd"/>
</dbReference>
<comment type="caution">
    <text evidence="8">The sequence shown here is derived from an EMBL/GenBank/DDBJ whole genome shotgun (WGS) entry which is preliminary data.</text>
</comment>
<evidence type="ECO:0000313" key="8">
    <source>
        <dbReference type="EMBL" id="KAK9674823.1"/>
    </source>
</evidence>
<gene>
    <name evidence="8" type="ORF">QE152_g40829</name>
</gene>
<reference evidence="8 9" key="1">
    <citation type="journal article" date="2024" name="BMC Genomics">
        <title>De novo assembly and annotation of Popillia japonica's genome with initial clues to its potential as an invasive pest.</title>
        <authorList>
            <person name="Cucini C."/>
            <person name="Boschi S."/>
            <person name="Funari R."/>
            <person name="Cardaioli E."/>
            <person name="Iannotti N."/>
            <person name="Marturano G."/>
            <person name="Paoli F."/>
            <person name="Bruttini M."/>
            <person name="Carapelli A."/>
            <person name="Frati F."/>
            <person name="Nardi F."/>
        </authorList>
    </citation>
    <scope>NUCLEOTIDE SEQUENCE [LARGE SCALE GENOMIC DNA]</scope>
    <source>
        <strain evidence="8">DMR45628</strain>
    </source>
</reference>
<evidence type="ECO:0000256" key="2">
    <source>
        <dbReference type="ARBA" id="ARBA00005814"/>
    </source>
</evidence>